<dbReference type="SUPFAM" id="SSF50685">
    <property type="entry name" value="Barwin-like endoglucanases"/>
    <property type="match status" value="1"/>
</dbReference>
<dbReference type="InterPro" id="IPR036908">
    <property type="entry name" value="RlpA-like_sf"/>
</dbReference>
<dbReference type="InterPro" id="IPR010611">
    <property type="entry name" value="3D_dom"/>
</dbReference>
<dbReference type="SUPFAM" id="SSF47090">
    <property type="entry name" value="PGBD-like"/>
    <property type="match status" value="1"/>
</dbReference>
<dbReference type="KEGG" id="sap:Sulac_1828"/>
<feature type="domain" description="Peptidoglycan binding-like" evidence="3">
    <location>
        <begin position="52"/>
        <end position="102"/>
    </location>
</feature>
<dbReference type="InterPro" id="IPR002477">
    <property type="entry name" value="Peptidoglycan-bd-like"/>
</dbReference>
<evidence type="ECO:0000259" key="3">
    <source>
        <dbReference type="Pfam" id="PF01471"/>
    </source>
</evidence>
<evidence type="ECO:0000256" key="2">
    <source>
        <dbReference type="SAM" id="SignalP"/>
    </source>
</evidence>
<reference evidence="5 6" key="2">
    <citation type="journal article" date="2012" name="Stand. Genomic Sci.">
        <title>Complete genome sequence of the moderately thermophilic mineral-sulfide-oxidizing firmicute Sulfobacillus acidophilus type strain (NAL(T)).</title>
        <authorList>
            <person name="Anderson I."/>
            <person name="Chertkov O."/>
            <person name="Chen A."/>
            <person name="Saunders E."/>
            <person name="Lapidus A."/>
            <person name="Nolan M."/>
            <person name="Lucas S."/>
            <person name="Hammon N."/>
            <person name="Deshpande S."/>
            <person name="Cheng J.F."/>
            <person name="Han C."/>
            <person name="Tapia R."/>
            <person name="Goodwin L.A."/>
            <person name="Pitluck S."/>
            <person name="Liolios K."/>
            <person name="Pagani I."/>
            <person name="Ivanova N."/>
            <person name="Mikhailova N."/>
            <person name="Pati A."/>
            <person name="Palaniappan K."/>
            <person name="Land M."/>
            <person name="Pan C."/>
            <person name="Rohde M."/>
            <person name="Pukall R."/>
            <person name="Goker M."/>
            <person name="Detter J.C."/>
            <person name="Woyke T."/>
            <person name="Bristow J."/>
            <person name="Eisen J.A."/>
            <person name="Markowitz V."/>
            <person name="Hugenholtz P."/>
            <person name="Kyrpides N.C."/>
            <person name="Klenk H.P."/>
            <person name="Mavromatis K."/>
        </authorList>
    </citation>
    <scope>NUCLEOTIDE SEQUENCE [LARGE SCALE GENOMIC DNA]</scope>
    <source>
        <strain evidence="6">ATCC 700253 / DSM 10332 / NAL</strain>
    </source>
</reference>
<dbReference type="EMBL" id="CP003179">
    <property type="protein sequence ID" value="AEW05321.1"/>
    <property type="molecule type" value="Genomic_DNA"/>
</dbReference>
<dbReference type="Proteomes" id="UP000005439">
    <property type="component" value="Chromosome"/>
</dbReference>
<evidence type="ECO:0000313" key="5">
    <source>
        <dbReference type="EMBL" id="AEW05321.1"/>
    </source>
</evidence>
<sequence>MKMMATALALGALSGAGLAVPAMAASPTTVQLEAVHPAMQQILSYGDTGHWVMTLQADLNQLGYSAGPVDGVFGPKTEAGLKAFQSAHQLPVTGETNPVTWQDILSGFGLMPAASVTDTSSSVPQAAGPAMIDGRPVLHVYHMLATAYGPSLADNYPYGPTDYFGQPLEPGMVAVDPSVIPLKSTVYVTGYQDAYLPSGGFLGQAMDTGGAIQGMRIDIYMDQSPSVVSNFGIQPVTVYVLGQ</sequence>
<dbReference type="STRING" id="679936.Sulac_1828"/>
<keyword evidence="6" id="KW-1185">Reference proteome</keyword>
<gene>
    <name evidence="5" type="ordered locus">Sulac_1828</name>
</gene>
<accession>G8U072</accession>
<dbReference type="GO" id="GO:0004553">
    <property type="term" value="F:hydrolase activity, hydrolyzing O-glycosyl compounds"/>
    <property type="evidence" value="ECO:0007669"/>
    <property type="project" value="InterPro"/>
</dbReference>
<dbReference type="InterPro" id="IPR059180">
    <property type="entry name" value="3D_YorM"/>
</dbReference>
<dbReference type="InterPro" id="IPR051933">
    <property type="entry name" value="Resuscitation_pf_RpfB"/>
</dbReference>
<protein>
    <submittedName>
        <fullName evidence="5">Peptidoglycan-binding domain 1 protein</fullName>
    </submittedName>
</protein>
<name>G8U072_SULAD</name>
<keyword evidence="1 2" id="KW-0732">Signal</keyword>
<dbReference type="Gene3D" id="1.10.101.10">
    <property type="entry name" value="PGBD-like superfamily/PGBD"/>
    <property type="match status" value="1"/>
</dbReference>
<evidence type="ECO:0000259" key="4">
    <source>
        <dbReference type="Pfam" id="PF06725"/>
    </source>
</evidence>
<feature type="chain" id="PRO_5003518242" evidence="2">
    <location>
        <begin position="25"/>
        <end position="243"/>
    </location>
</feature>
<feature type="domain" description="3D" evidence="4">
    <location>
        <begin position="173"/>
        <end position="241"/>
    </location>
</feature>
<evidence type="ECO:0000313" key="6">
    <source>
        <dbReference type="Proteomes" id="UP000005439"/>
    </source>
</evidence>
<dbReference type="CDD" id="cd14667">
    <property type="entry name" value="3D_containing_proteins"/>
    <property type="match status" value="1"/>
</dbReference>
<dbReference type="InterPro" id="IPR036365">
    <property type="entry name" value="PGBD-like_sf"/>
</dbReference>
<dbReference type="HOGENOM" id="CLU_1142127_0_0_9"/>
<dbReference type="Gene3D" id="2.40.40.10">
    <property type="entry name" value="RlpA-like domain"/>
    <property type="match status" value="1"/>
</dbReference>
<dbReference type="GO" id="GO:0009254">
    <property type="term" value="P:peptidoglycan turnover"/>
    <property type="evidence" value="ECO:0007669"/>
    <property type="project" value="InterPro"/>
</dbReference>
<dbReference type="InterPro" id="IPR036366">
    <property type="entry name" value="PGBDSf"/>
</dbReference>
<proteinExistence type="predicted"/>
<dbReference type="PANTHER" id="PTHR39160">
    <property type="entry name" value="CELL WALL-BINDING PROTEIN YOCH"/>
    <property type="match status" value="1"/>
</dbReference>
<dbReference type="GO" id="GO:0019867">
    <property type="term" value="C:outer membrane"/>
    <property type="evidence" value="ECO:0007669"/>
    <property type="project" value="InterPro"/>
</dbReference>
<dbReference type="Pfam" id="PF01471">
    <property type="entry name" value="PG_binding_1"/>
    <property type="match status" value="1"/>
</dbReference>
<dbReference type="Pfam" id="PF06725">
    <property type="entry name" value="3D"/>
    <property type="match status" value="1"/>
</dbReference>
<feature type="signal peptide" evidence="2">
    <location>
        <begin position="1"/>
        <end position="24"/>
    </location>
</feature>
<reference evidence="6" key="1">
    <citation type="submission" date="2011-12" db="EMBL/GenBank/DDBJ databases">
        <title>The complete genome of chromosome of Sulfobacillus acidophilus DSM 10332.</title>
        <authorList>
            <person name="Lucas S."/>
            <person name="Han J."/>
            <person name="Lapidus A."/>
            <person name="Bruce D."/>
            <person name="Goodwin L."/>
            <person name="Pitluck S."/>
            <person name="Peters L."/>
            <person name="Kyrpides N."/>
            <person name="Mavromatis K."/>
            <person name="Ivanova N."/>
            <person name="Mikhailova N."/>
            <person name="Chertkov O."/>
            <person name="Saunders E."/>
            <person name="Detter J.C."/>
            <person name="Tapia R."/>
            <person name="Han C."/>
            <person name="Land M."/>
            <person name="Hauser L."/>
            <person name="Markowitz V."/>
            <person name="Cheng J.-F."/>
            <person name="Hugenholtz P."/>
            <person name="Woyke T."/>
            <person name="Wu D."/>
            <person name="Pukall R."/>
            <person name="Gehrich-Schroeter G."/>
            <person name="Schneider S."/>
            <person name="Klenk H.-P."/>
            <person name="Eisen J.A."/>
        </authorList>
    </citation>
    <scope>NUCLEOTIDE SEQUENCE [LARGE SCALE GENOMIC DNA]</scope>
    <source>
        <strain evidence="6">ATCC 700253 / DSM 10332 / NAL</strain>
    </source>
</reference>
<dbReference type="PATRIC" id="fig|679936.5.peg.1894"/>
<dbReference type="PANTHER" id="PTHR39160:SF4">
    <property type="entry name" value="RESUSCITATION-PROMOTING FACTOR RPFB"/>
    <property type="match status" value="1"/>
</dbReference>
<organism evidence="5 6">
    <name type="scientific">Sulfobacillus acidophilus (strain ATCC 700253 / DSM 10332 / NAL)</name>
    <dbReference type="NCBI Taxonomy" id="679936"/>
    <lineage>
        <taxon>Bacteria</taxon>
        <taxon>Bacillati</taxon>
        <taxon>Bacillota</taxon>
        <taxon>Clostridia</taxon>
        <taxon>Eubacteriales</taxon>
        <taxon>Clostridiales Family XVII. Incertae Sedis</taxon>
        <taxon>Sulfobacillus</taxon>
    </lineage>
</organism>
<dbReference type="AlphaFoldDB" id="G8U072"/>
<evidence type="ECO:0000256" key="1">
    <source>
        <dbReference type="ARBA" id="ARBA00022729"/>
    </source>
</evidence>